<reference evidence="3 4" key="1">
    <citation type="submission" date="2019-02" db="EMBL/GenBank/DDBJ databases">
        <title>Deep-cultivation of Planctomycetes and their phenomic and genomic characterization uncovers novel biology.</title>
        <authorList>
            <person name="Wiegand S."/>
            <person name="Jogler M."/>
            <person name="Boedeker C."/>
            <person name="Pinto D."/>
            <person name="Vollmers J."/>
            <person name="Rivas-Marin E."/>
            <person name="Kohn T."/>
            <person name="Peeters S.H."/>
            <person name="Heuer A."/>
            <person name="Rast P."/>
            <person name="Oberbeckmann S."/>
            <person name="Bunk B."/>
            <person name="Jeske O."/>
            <person name="Meyerdierks A."/>
            <person name="Storesund J.E."/>
            <person name="Kallscheuer N."/>
            <person name="Luecker S."/>
            <person name="Lage O.M."/>
            <person name="Pohl T."/>
            <person name="Merkel B.J."/>
            <person name="Hornburger P."/>
            <person name="Mueller R.-W."/>
            <person name="Bruemmer F."/>
            <person name="Labrenz M."/>
            <person name="Spormann A.M."/>
            <person name="Op Den Camp H."/>
            <person name="Overmann J."/>
            <person name="Amann R."/>
            <person name="Jetten M.S.M."/>
            <person name="Mascher T."/>
            <person name="Medema M.H."/>
            <person name="Devos D.P."/>
            <person name="Kaster A.-K."/>
            <person name="Ovreas L."/>
            <person name="Rohde M."/>
            <person name="Galperin M.Y."/>
            <person name="Jogler C."/>
        </authorList>
    </citation>
    <scope>NUCLEOTIDE SEQUENCE [LARGE SCALE GENOMIC DNA]</scope>
    <source>
        <strain evidence="3 4">Enr8</strain>
    </source>
</reference>
<sequence precursor="true">MRTFHIAATCLIFWGVVSVVSAQKEAPDAKDQPPAKSEVRKLSDQHPIWFDPSRKMVIADGEICLRKGTLEMFACLQGTKEHESIVSLPIKAMMLHAGLNAIGAVEGKPVKFSPKFSPATGEEIAIYVQWKDNNGKTQIANAKDWIRKSGGKETLQTNWVFAGSYFWKDERTGEEVYTAEGGDLVCVSNFMTATLDLPVESSQENANLTFEAFTDRIPEEGTKVRLFFVPKFKKEGAKPAIDEDNPMPIEKPTPMPMEEAKDKPAPVAPPAESDKE</sequence>
<evidence type="ECO:0000313" key="4">
    <source>
        <dbReference type="Proteomes" id="UP000318878"/>
    </source>
</evidence>
<dbReference type="RefSeq" id="WP_146430798.1">
    <property type="nucleotide sequence ID" value="NZ_SJPF01000002.1"/>
</dbReference>
<accession>A0A5C5V7E5</accession>
<dbReference type="EMBL" id="SJPF01000002">
    <property type="protein sequence ID" value="TWT34504.1"/>
    <property type="molecule type" value="Genomic_DNA"/>
</dbReference>
<feature type="chain" id="PRO_5022800632" description="DUF4412 domain-containing protein" evidence="2">
    <location>
        <begin position="23"/>
        <end position="276"/>
    </location>
</feature>
<keyword evidence="4" id="KW-1185">Reference proteome</keyword>
<organism evidence="3 4">
    <name type="scientific">Blastopirellula retiformator</name>
    <dbReference type="NCBI Taxonomy" id="2527970"/>
    <lineage>
        <taxon>Bacteria</taxon>
        <taxon>Pseudomonadati</taxon>
        <taxon>Planctomycetota</taxon>
        <taxon>Planctomycetia</taxon>
        <taxon>Pirellulales</taxon>
        <taxon>Pirellulaceae</taxon>
        <taxon>Blastopirellula</taxon>
    </lineage>
</organism>
<dbReference type="Proteomes" id="UP000318878">
    <property type="component" value="Unassembled WGS sequence"/>
</dbReference>
<keyword evidence="2" id="KW-0732">Signal</keyword>
<feature type="region of interest" description="Disordered" evidence="1">
    <location>
        <begin position="237"/>
        <end position="276"/>
    </location>
</feature>
<evidence type="ECO:0000256" key="2">
    <source>
        <dbReference type="SAM" id="SignalP"/>
    </source>
</evidence>
<name>A0A5C5V7E5_9BACT</name>
<evidence type="ECO:0000313" key="3">
    <source>
        <dbReference type="EMBL" id="TWT34504.1"/>
    </source>
</evidence>
<gene>
    <name evidence="3" type="ORF">Enr8_19130</name>
</gene>
<proteinExistence type="predicted"/>
<feature type="signal peptide" evidence="2">
    <location>
        <begin position="1"/>
        <end position="22"/>
    </location>
</feature>
<dbReference type="InterPro" id="IPR047750">
    <property type="entry name" value="YdjY-like"/>
</dbReference>
<protein>
    <recommendedName>
        <fullName evidence="5">DUF4412 domain-containing protein</fullName>
    </recommendedName>
</protein>
<evidence type="ECO:0008006" key="5">
    <source>
        <dbReference type="Google" id="ProtNLM"/>
    </source>
</evidence>
<comment type="caution">
    <text evidence="3">The sequence shown here is derived from an EMBL/GenBank/DDBJ whole genome shotgun (WGS) entry which is preliminary data.</text>
</comment>
<dbReference type="NCBIfam" id="NF040466">
    <property type="entry name" value="ydjY_domain"/>
    <property type="match status" value="1"/>
</dbReference>
<evidence type="ECO:0000256" key="1">
    <source>
        <dbReference type="SAM" id="MobiDB-lite"/>
    </source>
</evidence>
<dbReference type="AlphaFoldDB" id="A0A5C5V7E5"/>
<dbReference type="OrthoDB" id="247135at2"/>